<keyword evidence="2" id="KW-0812">Transmembrane</keyword>
<proteinExistence type="predicted"/>
<evidence type="ECO:0000256" key="2">
    <source>
        <dbReference type="SAM" id="Phobius"/>
    </source>
</evidence>
<feature type="region of interest" description="Disordered" evidence="1">
    <location>
        <begin position="140"/>
        <end position="199"/>
    </location>
</feature>
<dbReference type="RefSeq" id="WP_099511545.1">
    <property type="nucleotide sequence ID" value="NZ_CP016616.1"/>
</dbReference>
<accession>A0A1B2EKS5</accession>
<evidence type="ECO:0008006" key="4">
    <source>
        <dbReference type="Google" id="ProtNLM"/>
    </source>
</evidence>
<feature type="transmembrane region" description="Helical" evidence="2">
    <location>
        <begin position="117"/>
        <end position="140"/>
    </location>
</feature>
<evidence type="ECO:0000256" key="1">
    <source>
        <dbReference type="SAM" id="MobiDB-lite"/>
    </source>
</evidence>
<name>A0A1B2EKS5_9HYPH</name>
<organism evidence="3">
    <name type="scientific">Microvirga ossetica</name>
    <dbReference type="NCBI Taxonomy" id="1882682"/>
    <lineage>
        <taxon>Bacteria</taxon>
        <taxon>Pseudomonadati</taxon>
        <taxon>Pseudomonadota</taxon>
        <taxon>Alphaproteobacteria</taxon>
        <taxon>Hyphomicrobiales</taxon>
        <taxon>Methylobacteriaceae</taxon>
        <taxon>Microvirga</taxon>
    </lineage>
</organism>
<evidence type="ECO:0000313" key="3">
    <source>
        <dbReference type="EMBL" id="ANY80549.1"/>
    </source>
</evidence>
<dbReference type="AlphaFoldDB" id="A0A1B2EKS5"/>
<reference evidence="3" key="1">
    <citation type="submission" date="2016-07" db="EMBL/GenBank/DDBJ databases">
        <title>Microvirga ossetica sp. nov. a new species of rhizobia isolated from root nodules of the legume species Vicia alpestris Steven originated from North Ossetia region in the Caucasus.</title>
        <authorList>
            <person name="Safronova V.I."/>
            <person name="Kuznetsova I.G."/>
            <person name="Sazanova A.L."/>
            <person name="Belimov A."/>
            <person name="Andronov E."/>
            <person name="Osledkin Y.S."/>
            <person name="Onishchuk O.P."/>
            <person name="Kurchak O.N."/>
            <person name="Shaposhnikov A.I."/>
            <person name="Willems A."/>
            <person name="Tikhonovich I.A."/>
        </authorList>
    </citation>
    <scope>NUCLEOTIDE SEQUENCE [LARGE SCALE GENOMIC DNA]</scope>
    <source>
        <strain evidence="3">V5/3M</strain>
    </source>
</reference>
<dbReference type="KEGG" id="moc:BB934_21870"/>
<gene>
    <name evidence="3" type="ORF">BB934_21870</name>
</gene>
<feature type="compositionally biased region" description="Basic residues" evidence="1">
    <location>
        <begin position="141"/>
        <end position="153"/>
    </location>
</feature>
<protein>
    <recommendedName>
        <fullName evidence="4">Cyclase dehydrase</fullName>
    </recommendedName>
</protein>
<dbReference type="EMBL" id="CP016616">
    <property type="protein sequence ID" value="ANY80549.1"/>
    <property type="molecule type" value="Genomic_DNA"/>
</dbReference>
<sequence length="199" mass="21133">MAYYISNIARSKGDPKVLHSGPSSLGAADRLAKALGWFSIGLGVAELVAPERFTRALGMEGKETLVRAYGVRELGHGIVSLSPDMPLGLWSRVAGDGLDIATLMAAMRHDNPKRDNVGIALAAVLGVTLLDIIGAQGVTARHSRPRGRPRSYRNRTGFPQGVQAARGAAKDFQVPPDMRAAPALAAVSDRAPQERARPH</sequence>
<keyword evidence="2" id="KW-0472">Membrane</keyword>
<dbReference type="OrthoDB" id="6166765at2"/>
<keyword evidence="2" id="KW-1133">Transmembrane helix</keyword>